<accession>A0A2V1IKE1</accession>
<keyword evidence="4" id="KW-0220">Diaminopimelate biosynthesis</keyword>
<comment type="pathway">
    <text evidence="8">Amino-acid biosynthesis; L-lysine biosynthesis via DAP pathway; (S)-tetrahydrodipicolinate from L-aspartate: step 4/4.</text>
</comment>
<evidence type="ECO:0000256" key="2">
    <source>
        <dbReference type="ARBA" id="ARBA00022605"/>
    </source>
</evidence>
<organism evidence="14 15">
    <name type="scientific">Duncaniella muris</name>
    <dbReference type="NCBI Taxonomy" id="2094150"/>
    <lineage>
        <taxon>Bacteria</taxon>
        <taxon>Pseudomonadati</taxon>
        <taxon>Bacteroidota</taxon>
        <taxon>Bacteroidia</taxon>
        <taxon>Bacteroidales</taxon>
        <taxon>Muribaculaceae</taxon>
        <taxon>Duncaniella</taxon>
    </lineage>
</organism>
<dbReference type="RefSeq" id="WP_107032042.1">
    <property type="nucleotide sequence ID" value="NZ_PUEC01000011.1"/>
</dbReference>
<dbReference type="PANTHER" id="PTHR20836:SF0">
    <property type="entry name" value="4-HYDROXY-TETRAHYDRODIPICOLINATE REDUCTASE 1, CHLOROPLASTIC-RELATED"/>
    <property type="match status" value="1"/>
</dbReference>
<evidence type="ECO:0000313" key="15">
    <source>
        <dbReference type="Proteomes" id="UP000244905"/>
    </source>
</evidence>
<dbReference type="CDD" id="cd02274">
    <property type="entry name" value="DHDPR_N"/>
    <property type="match status" value="1"/>
</dbReference>
<comment type="caution">
    <text evidence="14">The sequence shown here is derived from an EMBL/GenBank/DDBJ whole genome shotgun (WGS) entry which is preliminary data.</text>
</comment>
<dbReference type="InterPro" id="IPR023940">
    <property type="entry name" value="DHDPR_bac"/>
</dbReference>
<dbReference type="GeneID" id="82525889"/>
<dbReference type="EC" id="1.17.1.8" evidence="9"/>
<protein>
    <recommendedName>
        <fullName evidence="9">4-hydroxy-tetrahydrodipicolinate reductase</fullName>
        <ecNumber evidence="9">1.17.1.8</ecNumber>
    </recommendedName>
</protein>
<dbReference type="Proteomes" id="UP000244905">
    <property type="component" value="Unassembled WGS sequence"/>
</dbReference>
<dbReference type="PIRSF" id="PIRSF000161">
    <property type="entry name" value="DHPR"/>
    <property type="match status" value="1"/>
</dbReference>
<comment type="catalytic activity">
    <reaction evidence="10">
        <text>(S)-2,3,4,5-tetrahydrodipicolinate + NADP(+) + H2O = (2S,4S)-4-hydroxy-2,3,4,5-tetrahydrodipicolinate + NADPH + H(+)</text>
        <dbReference type="Rhea" id="RHEA:35331"/>
        <dbReference type="ChEBI" id="CHEBI:15377"/>
        <dbReference type="ChEBI" id="CHEBI:15378"/>
        <dbReference type="ChEBI" id="CHEBI:16845"/>
        <dbReference type="ChEBI" id="CHEBI:57783"/>
        <dbReference type="ChEBI" id="CHEBI:58349"/>
        <dbReference type="ChEBI" id="CHEBI:67139"/>
        <dbReference type="EC" id="1.17.1.8"/>
    </reaction>
</comment>
<feature type="domain" description="Dihydrodipicolinate reductase C-terminal" evidence="13">
    <location>
        <begin position="106"/>
        <end position="260"/>
    </location>
</feature>
<dbReference type="Gene3D" id="3.40.50.720">
    <property type="entry name" value="NAD(P)-binding Rossmann-like Domain"/>
    <property type="match status" value="1"/>
</dbReference>
<keyword evidence="3" id="KW-0521">NADP</keyword>
<evidence type="ECO:0000256" key="9">
    <source>
        <dbReference type="ARBA" id="ARBA00038983"/>
    </source>
</evidence>
<dbReference type="InterPro" id="IPR036291">
    <property type="entry name" value="NAD(P)-bd_dom_sf"/>
</dbReference>
<dbReference type="EMBL" id="PUEC01000011">
    <property type="protein sequence ID" value="PWB02577.1"/>
    <property type="molecule type" value="Genomic_DNA"/>
</dbReference>
<proteinExistence type="inferred from homology"/>
<evidence type="ECO:0000256" key="3">
    <source>
        <dbReference type="ARBA" id="ARBA00022857"/>
    </source>
</evidence>
<dbReference type="Pfam" id="PF01113">
    <property type="entry name" value="DapB_N"/>
    <property type="match status" value="1"/>
</dbReference>
<dbReference type="PANTHER" id="PTHR20836">
    <property type="entry name" value="DIHYDRODIPICOLINATE REDUCTASE"/>
    <property type="match status" value="1"/>
</dbReference>
<dbReference type="InterPro" id="IPR022663">
    <property type="entry name" value="DapB_C"/>
</dbReference>
<dbReference type="AlphaFoldDB" id="A0A2V1IKE1"/>
<evidence type="ECO:0000256" key="5">
    <source>
        <dbReference type="ARBA" id="ARBA00023002"/>
    </source>
</evidence>
<comment type="catalytic activity">
    <reaction evidence="11">
        <text>(S)-2,3,4,5-tetrahydrodipicolinate + NAD(+) + H2O = (2S,4S)-4-hydroxy-2,3,4,5-tetrahydrodipicolinate + NADH + H(+)</text>
        <dbReference type="Rhea" id="RHEA:35323"/>
        <dbReference type="ChEBI" id="CHEBI:15377"/>
        <dbReference type="ChEBI" id="CHEBI:15378"/>
        <dbReference type="ChEBI" id="CHEBI:16845"/>
        <dbReference type="ChEBI" id="CHEBI:57540"/>
        <dbReference type="ChEBI" id="CHEBI:57945"/>
        <dbReference type="ChEBI" id="CHEBI:67139"/>
        <dbReference type="EC" id="1.17.1.8"/>
    </reaction>
</comment>
<dbReference type="GO" id="GO:0008839">
    <property type="term" value="F:4-hydroxy-tetrahydrodipicolinate reductase"/>
    <property type="evidence" value="ECO:0007669"/>
    <property type="project" value="UniProtKB-EC"/>
</dbReference>
<dbReference type="SUPFAM" id="SSF55347">
    <property type="entry name" value="Glyceraldehyde-3-phosphate dehydrogenase-like, C-terminal domain"/>
    <property type="match status" value="1"/>
</dbReference>
<gene>
    <name evidence="14" type="ORF">C5O23_05970</name>
</gene>
<evidence type="ECO:0000256" key="10">
    <source>
        <dbReference type="ARBA" id="ARBA00049080"/>
    </source>
</evidence>
<evidence type="ECO:0000256" key="11">
    <source>
        <dbReference type="ARBA" id="ARBA00049396"/>
    </source>
</evidence>
<evidence type="ECO:0000259" key="12">
    <source>
        <dbReference type="Pfam" id="PF01113"/>
    </source>
</evidence>
<dbReference type="InterPro" id="IPR000846">
    <property type="entry name" value="DapB_N"/>
</dbReference>
<dbReference type="Gene3D" id="3.30.360.10">
    <property type="entry name" value="Dihydrodipicolinate Reductase, domain 2"/>
    <property type="match status" value="1"/>
</dbReference>
<evidence type="ECO:0000313" key="14">
    <source>
        <dbReference type="EMBL" id="PWB02577.1"/>
    </source>
</evidence>
<dbReference type="GO" id="GO:0009089">
    <property type="term" value="P:lysine biosynthetic process via diaminopimelate"/>
    <property type="evidence" value="ECO:0007669"/>
    <property type="project" value="InterPro"/>
</dbReference>
<dbReference type="SUPFAM" id="SSF51735">
    <property type="entry name" value="NAD(P)-binding Rossmann-fold domains"/>
    <property type="match status" value="1"/>
</dbReference>
<comment type="similarity">
    <text evidence="1">Belongs to the DapB family.</text>
</comment>
<sequence>MKIALIGYGKMGHAIERIARERGHEIVAIIDVDNNADIDGEAFASAEAAIEFTTPSTAPDNVMRAAAAGVPVVCGSTGWGARRDEVEKRVSEVGGALLASSNFSIGVNVFNIINRKLARLMSHLPQYKPHMYETHHVHKLDHPSGTAITLAEGIIAENDRVSSWADEGMVSVDSSNASLTPAQIAAGLDPKPVMAEGALPVLSLREGEVPGTHIIEWDSPVDTIEITHRAKSRDGFALGAVMAAEWIAGKKGVFSIDEMMHDLL</sequence>
<feature type="domain" description="Dihydrodipicolinate reductase N-terminal" evidence="12">
    <location>
        <begin position="1"/>
        <end position="102"/>
    </location>
</feature>
<evidence type="ECO:0000259" key="13">
    <source>
        <dbReference type="Pfam" id="PF05173"/>
    </source>
</evidence>
<keyword evidence="2" id="KW-0028">Amino-acid biosynthesis</keyword>
<reference evidence="15" key="1">
    <citation type="submission" date="2018-02" db="EMBL/GenBank/DDBJ databases">
        <authorList>
            <person name="Clavel T."/>
            <person name="Strowig T."/>
        </authorList>
    </citation>
    <scope>NUCLEOTIDE SEQUENCE [LARGE SCALE GENOMIC DNA]</scope>
    <source>
        <strain evidence="15">DSM 103720</strain>
    </source>
</reference>
<dbReference type="GO" id="GO:0019877">
    <property type="term" value="P:diaminopimelate biosynthetic process"/>
    <property type="evidence" value="ECO:0007669"/>
    <property type="project" value="UniProtKB-KW"/>
</dbReference>
<keyword evidence="15" id="KW-1185">Reference proteome</keyword>
<keyword evidence="7" id="KW-0457">Lysine biosynthesis</keyword>
<evidence type="ECO:0000256" key="8">
    <source>
        <dbReference type="ARBA" id="ARBA00037922"/>
    </source>
</evidence>
<dbReference type="GO" id="GO:0005829">
    <property type="term" value="C:cytosol"/>
    <property type="evidence" value="ECO:0007669"/>
    <property type="project" value="TreeGrafter"/>
</dbReference>
<keyword evidence="5" id="KW-0560">Oxidoreductase</keyword>
<keyword evidence="6" id="KW-0520">NAD</keyword>
<dbReference type="Pfam" id="PF05173">
    <property type="entry name" value="DapB_C"/>
    <property type="match status" value="1"/>
</dbReference>
<name>A0A2V1IKE1_9BACT</name>
<evidence type="ECO:0000256" key="4">
    <source>
        <dbReference type="ARBA" id="ARBA00022915"/>
    </source>
</evidence>
<evidence type="ECO:0000256" key="7">
    <source>
        <dbReference type="ARBA" id="ARBA00023154"/>
    </source>
</evidence>
<evidence type="ECO:0000256" key="6">
    <source>
        <dbReference type="ARBA" id="ARBA00023027"/>
    </source>
</evidence>
<evidence type="ECO:0000256" key="1">
    <source>
        <dbReference type="ARBA" id="ARBA00006642"/>
    </source>
</evidence>